<dbReference type="EMBL" id="JACTAG010000002">
    <property type="protein sequence ID" value="MBD3664875.1"/>
    <property type="molecule type" value="Genomic_DNA"/>
</dbReference>
<dbReference type="PRINTS" id="PR00722">
    <property type="entry name" value="CHYMOTRYPSIN"/>
</dbReference>
<protein>
    <submittedName>
        <fullName evidence="4">Trypsin-like serine protease</fullName>
    </submittedName>
</protein>
<organism evidence="4 5">
    <name type="scientific">Sulfitobacter aestuariivivens</name>
    <dbReference type="NCBI Taxonomy" id="2766981"/>
    <lineage>
        <taxon>Bacteria</taxon>
        <taxon>Pseudomonadati</taxon>
        <taxon>Pseudomonadota</taxon>
        <taxon>Alphaproteobacteria</taxon>
        <taxon>Rhodobacterales</taxon>
        <taxon>Roseobacteraceae</taxon>
        <taxon>Sulfitobacter</taxon>
    </lineage>
</organism>
<dbReference type="Pfam" id="PF13365">
    <property type="entry name" value="Trypsin_2"/>
    <property type="match status" value="1"/>
</dbReference>
<dbReference type="SMART" id="SM00020">
    <property type="entry name" value="Tryp_SPc"/>
    <property type="match status" value="1"/>
</dbReference>
<dbReference type="InterPro" id="IPR043504">
    <property type="entry name" value="Peptidase_S1_PA_chymotrypsin"/>
</dbReference>
<evidence type="ECO:0000313" key="5">
    <source>
        <dbReference type="Proteomes" id="UP000635142"/>
    </source>
</evidence>
<feature type="signal peptide" evidence="2">
    <location>
        <begin position="1"/>
        <end position="26"/>
    </location>
</feature>
<reference evidence="4" key="1">
    <citation type="submission" date="2020-08" db="EMBL/GenBank/DDBJ databases">
        <title>Sulfitobacter aestuariivivens sp. nov., isolated from a tidal flat.</title>
        <authorList>
            <person name="Park S."/>
            <person name="Yoon J.-H."/>
        </authorList>
    </citation>
    <scope>NUCLEOTIDE SEQUENCE</scope>
    <source>
        <strain evidence="4">TSTF-M16</strain>
    </source>
</reference>
<dbReference type="InterPro" id="IPR018114">
    <property type="entry name" value="TRYPSIN_HIS"/>
</dbReference>
<keyword evidence="1 2" id="KW-0732">Signal</keyword>
<accession>A0A927D490</accession>
<dbReference type="InterPro" id="IPR050966">
    <property type="entry name" value="Glutamyl_endopeptidase"/>
</dbReference>
<feature type="chain" id="PRO_5037939794" evidence="2">
    <location>
        <begin position="27"/>
        <end position="274"/>
    </location>
</feature>
<keyword evidence="5" id="KW-1185">Reference proteome</keyword>
<evidence type="ECO:0000313" key="4">
    <source>
        <dbReference type="EMBL" id="MBD3664875.1"/>
    </source>
</evidence>
<dbReference type="InterPro" id="IPR009003">
    <property type="entry name" value="Peptidase_S1_PA"/>
</dbReference>
<keyword evidence="4" id="KW-0645">Protease</keyword>
<gene>
    <name evidence="4" type="ORF">H9Q16_13150</name>
</gene>
<dbReference type="PANTHER" id="PTHR15462:SF8">
    <property type="entry name" value="SERINE PROTEASE"/>
    <property type="match status" value="1"/>
</dbReference>
<sequence length="274" mass="29226">MGCVARNLDRVVLALALGCLGAVAGAQETTLRSLSTQNEARAFAAVGRLDSANGGYCTGTLISPDVVLTAAHCVFDAETAEMVKPGAMRFRAGLTRGKVAAERTVVQVIPHERFDPSAGFNGDNVIYDVALVRLEKPIPVQDVAPFVVHRGPIGDGPVSVVSYGKGRDDMLTRQNRCKVLQRHKRLIAMDCDVTYGSSGAPVFTHLNGRGRILSVISGIGHHYGEKVSFGMELPEAIEGLKVRLRSSAPRPKAKVRRLGLGDGKVTTGAKFVRP</sequence>
<name>A0A927D490_9RHOB</name>
<dbReference type="GO" id="GO:0004252">
    <property type="term" value="F:serine-type endopeptidase activity"/>
    <property type="evidence" value="ECO:0007669"/>
    <property type="project" value="InterPro"/>
</dbReference>
<keyword evidence="4" id="KW-0378">Hydrolase</keyword>
<proteinExistence type="predicted"/>
<feature type="domain" description="Peptidase S1" evidence="3">
    <location>
        <begin position="23"/>
        <end position="245"/>
    </location>
</feature>
<evidence type="ECO:0000259" key="3">
    <source>
        <dbReference type="PROSITE" id="PS50240"/>
    </source>
</evidence>
<dbReference type="Proteomes" id="UP000635142">
    <property type="component" value="Unassembled WGS sequence"/>
</dbReference>
<dbReference type="GO" id="GO:0006508">
    <property type="term" value="P:proteolysis"/>
    <property type="evidence" value="ECO:0007669"/>
    <property type="project" value="UniProtKB-KW"/>
</dbReference>
<dbReference type="InterPro" id="IPR001254">
    <property type="entry name" value="Trypsin_dom"/>
</dbReference>
<dbReference type="PANTHER" id="PTHR15462">
    <property type="entry name" value="SERINE PROTEASE"/>
    <property type="match status" value="1"/>
</dbReference>
<dbReference type="Gene3D" id="2.40.10.10">
    <property type="entry name" value="Trypsin-like serine proteases"/>
    <property type="match status" value="2"/>
</dbReference>
<dbReference type="RefSeq" id="WP_191075886.1">
    <property type="nucleotide sequence ID" value="NZ_JACTAG010000002.1"/>
</dbReference>
<dbReference type="PROSITE" id="PS50240">
    <property type="entry name" value="TRYPSIN_DOM"/>
    <property type="match status" value="1"/>
</dbReference>
<evidence type="ECO:0000256" key="1">
    <source>
        <dbReference type="ARBA" id="ARBA00022729"/>
    </source>
</evidence>
<dbReference type="PROSITE" id="PS00134">
    <property type="entry name" value="TRYPSIN_HIS"/>
    <property type="match status" value="1"/>
</dbReference>
<comment type="caution">
    <text evidence="4">The sequence shown here is derived from an EMBL/GenBank/DDBJ whole genome shotgun (WGS) entry which is preliminary data.</text>
</comment>
<evidence type="ECO:0000256" key="2">
    <source>
        <dbReference type="SAM" id="SignalP"/>
    </source>
</evidence>
<dbReference type="AlphaFoldDB" id="A0A927D490"/>
<dbReference type="SUPFAM" id="SSF50494">
    <property type="entry name" value="Trypsin-like serine proteases"/>
    <property type="match status" value="1"/>
</dbReference>
<dbReference type="InterPro" id="IPR001314">
    <property type="entry name" value="Peptidase_S1A"/>
</dbReference>